<dbReference type="AlphaFoldDB" id="A0AAX3T0A5"/>
<proteinExistence type="predicted"/>
<gene>
    <name evidence="1" type="ORF">M0C40_03310</name>
</gene>
<evidence type="ECO:0000313" key="1">
    <source>
        <dbReference type="EMBL" id="WFG97044.1"/>
    </source>
</evidence>
<evidence type="ECO:0000313" key="2">
    <source>
        <dbReference type="Proteomes" id="UP001214629"/>
    </source>
</evidence>
<organism evidence="1 2">
    <name type="scientific">Spiroplasma citri</name>
    <dbReference type="NCBI Taxonomy" id="2133"/>
    <lineage>
        <taxon>Bacteria</taxon>
        <taxon>Bacillati</taxon>
        <taxon>Mycoplasmatota</taxon>
        <taxon>Mollicutes</taxon>
        <taxon>Entomoplasmatales</taxon>
        <taxon>Spiroplasmataceae</taxon>
        <taxon>Spiroplasma</taxon>
    </lineage>
</organism>
<dbReference type="Proteomes" id="UP001214629">
    <property type="component" value="Chromosome"/>
</dbReference>
<reference evidence="1 2" key="1">
    <citation type="submission" date="2022-04" db="EMBL/GenBank/DDBJ databases">
        <title>Whole genome of Spiroplasma citri.</title>
        <authorList>
            <person name="Khanchezar A."/>
            <person name="Izadpanah K."/>
            <person name="Taghavi M."/>
            <person name="Ghorbani A."/>
            <person name="Beven L."/>
        </authorList>
    </citation>
    <scope>NUCLEOTIDE SEQUENCE [LARGE SCALE GENOMIC DNA]</scope>
    <source>
        <strain evidence="1 2">D4</strain>
    </source>
</reference>
<keyword evidence="2" id="KW-1185">Reference proteome</keyword>
<accession>A0AAX3T0A5</accession>
<protein>
    <submittedName>
        <fullName evidence="1">Uncharacterized protein</fullName>
    </submittedName>
</protein>
<name>A0AAX3T0A5_SPICI</name>
<dbReference type="RefSeq" id="WP_277939230.1">
    <property type="nucleotide sequence ID" value="NZ_CP096246.1"/>
</dbReference>
<sequence>MAPQAIFEPESEHFMDEFNIYKDDDNEENDNEEDEKSGFFKDINWNHNILELFEEIKEIKQDIWIQILTVYLDKNDNVSGIEFKITPEGIFYHEYIFVNFDEKGKITNDLKENIETYKEQDKEDDFYLDFKVVKKFYQTLVNLQNKQKIIIKQD</sequence>
<dbReference type="EMBL" id="CP096246">
    <property type="protein sequence ID" value="WFG97044.1"/>
    <property type="molecule type" value="Genomic_DNA"/>
</dbReference>